<dbReference type="AlphaFoldDB" id="A0A5J4Z1M0"/>
<organism evidence="1 2">
    <name type="scientific">Porphyridium purpureum</name>
    <name type="common">Red alga</name>
    <name type="synonym">Porphyridium cruentum</name>
    <dbReference type="NCBI Taxonomy" id="35688"/>
    <lineage>
        <taxon>Eukaryota</taxon>
        <taxon>Rhodophyta</taxon>
        <taxon>Bangiophyceae</taxon>
        <taxon>Porphyridiales</taxon>
        <taxon>Porphyridiaceae</taxon>
        <taxon>Porphyridium</taxon>
    </lineage>
</organism>
<sequence>MVLHDSPLERILALDFIREVGSSYKVTELQLPVVEDTNKSIEDEMSTGKQAEQDKEPKTLYELGVLQFESAVEHDAVARQMGARFVKLKGIMAIKNAEMPAEYRKRKFRSVAYGCIVKEGDGRLAEPDPFPYDKPPGLMSIRAFMSY</sequence>
<protein>
    <submittedName>
        <fullName evidence="1">Uncharacterized protein</fullName>
    </submittedName>
</protein>
<accession>A0A5J4Z1M0</accession>
<proteinExistence type="predicted"/>
<gene>
    <name evidence="1" type="ORF">FVE85_5101</name>
</gene>
<comment type="caution">
    <text evidence="1">The sequence shown here is derived from an EMBL/GenBank/DDBJ whole genome shotgun (WGS) entry which is preliminary data.</text>
</comment>
<keyword evidence="2" id="KW-1185">Reference proteome</keyword>
<dbReference type="EMBL" id="VRMN01000001">
    <property type="protein sequence ID" value="KAA8497516.1"/>
    <property type="molecule type" value="Genomic_DNA"/>
</dbReference>
<evidence type="ECO:0000313" key="2">
    <source>
        <dbReference type="Proteomes" id="UP000324585"/>
    </source>
</evidence>
<reference evidence="2" key="1">
    <citation type="journal article" date="2019" name="Nat. Commun.">
        <title>Expansion of phycobilisome linker gene families in mesophilic red algae.</title>
        <authorList>
            <person name="Lee J."/>
            <person name="Kim D."/>
            <person name="Bhattacharya D."/>
            <person name="Yoon H.S."/>
        </authorList>
    </citation>
    <scope>NUCLEOTIDE SEQUENCE [LARGE SCALE GENOMIC DNA]</scope>
    <source>
        <strain evidence="2">CCMP 1328</strain>
    </source>
</reference>
<evidence type="ECO:0000313" key="1">
    <source>
        <dbReference type="EMBL" id="KAA8497516.1"/>
    </source>
</evidence>
<name>A0A5J4Z1M0_PORPP</name>
<dbReference type="Proteomes" id="UP000324585">
    <property type="component" value="Unassembled WGS sequence"/>
</dbReference>